<evidence type="ECO:0000313" key="2">
    <source>
        <dbReference type="EMBL" id="PKA55433.1"/>
    </source>
</evidence>
<dbReference type="AlphaFoldDB" id="A0A2I0AIP8"/>
<reference evidence="2 3" key="1">
    <citation type="journal article" date="2017" name="Nature">
        <title>The Apostasia genome and the evolution of orchids.</title>
        <authorList>
            <person name="Zhang G.Q."/>
            <person name="Liu K.W."/>
            <person name="Li Z."/>
            <person name="Lohaus R."/>
            <person name="Hsiao Y.Y."/>
            <person name="Niu S.C."/>
            <person name="Wang J.Y."/>
            <person name="Lin Y.C."/>
            <person name="Xu Q."/>
            <person name="Chen L.J."/>
            <person name="Yoshida K."/>
            <person name="Fujiwara S."/>
            <person name="Wang Z.W."/>
            <person name="Zhang Y.Q."/>
            <person name="Mitsuda N."/>
            <person name="Wang M."/>
            <person name="Liu G.H."/>
            <person name="Pecoraro L."/>
            <person name="Huang H.X."/>
            <person name="Xiao X.J."/>
            <person name="Lin M."/>
            <person name="Wu X.Y."/>
            <person name="Wu W.L."/>
            <person name="Chen Y.Y."/>
            <person name="Chang S.B."/>
            <person name="Sakamoto S."/>
            <person name="Ohme-Takagi M."/>
            <person name="Yagi M."/>
            <person name="Zeng S.J."/>
            <person name="Shen C.Y."/>
            <person name="Yeh C.M."/>
            <person name="Luo Y.B."/>
            <person name="Tsai W.C."/>
            <person name="Van de Peer Y."/>
            <person name="Liu Z.J."/>
        </authorList>
    </citation>
    <scope>NUCLEOTIDE SEQUENCE [LARGE SCALE GENOMIC DNA]</scope>
    <source>
        <strain evidence="3">cv. Shenzhen</strain>
        <tissue evidence="2">Stem</tissue>
    </source>
</reference>
<feature type="region of interest" description="Disordered" evidence="1">
    <location>
        <begin position="54"/>
        <end position="88"/>
    </location>
</feature>
<gene>
    <name evidence="2" type="ORF">AXF42_Ash006635</name>
</gene>
<name>A0A2I0AIP8_9ASPA</name>
<keyword evidence="3" id="KW-1185">Reference proteome</keyword>
<dbReference type="EMBL" id="KZ451979">
    <property type="protein sequence ID" value="PKA55433.1"/>
    <property type="molecule type" value="Genomic_DNA"/>
</dbReference>
<dbReference type="Proteomes" id="UP000236161">
    <property type="component" value="Unassembled WGS sequence"/>
</dbReference>
<feature type="compositionally biased region" description="Basic residues" evidence="1">
    <location>
        <begin position="70"/>
        <end position="82"/>
    </location>
</feature>
<evidence type="ECO:0000256" key="1">
    <source>
        <dbReference type="SAM" id="MobiDB-lite"/>
    </source>
</evidence>
<evidence type="ECO:0000313" key="3">
    <source>
        <dbReference type="Proteomes" id="UP000236161"/>
    </source>
</evidence>
<proteinExistence type="predicted"/>
<accession>A0A2I0AIP8</accession>
<sequence>MPTLYRASRKEPGESEAQAHHCLTQTNHMHFIGSNSEKNRANIGLRHHSHYTHAARAANLTTTENSNQRKERRKTQIYKANRKQPEKT</sequence>
<organism evidence="2 3">
    <name type="scientific">Apostasia shenzhenica</name>
    <dbReference type="NCBI Taxonomy" id="1088818"/>
    <lineage>
        <taxon>Eukaryota</taxon>
        <taxon>Viridiplantae</taxon>
        <taxon>Streptophyta</taxon>
        <taxon>Embryophyta</taxon>
        <taxon>Tracheophyta</taxon>
        <taxon>Spermatophyta</taxon>
        <taxon>Magnoliopsida</taxon>
        <taxon>Liliopsida</taxon>
        <taxon>Asparagales</taxon>
        <taxon>Orchidaceae</taxon>
        <taxon>Apostasioideae</taxon>
        <taxon>Apostasia</taxon>
    </lineage>
</organism>
<protein>
    <submittedName>
        <fullName evidence="2">Uncharacterized protein</fullName>
    </submittedName>
</protein>